<protein>
    <submittedName>
        <fullName evidence="3">Lantibiotic dehydratase</fullName>
    </submittedName>
</protein>
<evidence type="ECO:0000259" key="1">
    <source>
        <dbReference type="Pfam" id="PF04738"/>
    </source>
</evidence>
<sequence>MQAKFVSDFIFVRTPLLPVSAYTTIGSDACEHTEHLRQIFSQPKVREALFTYSPTLYESISGFLDEGAELGVKEGRTLTNILARLTLRTTPFGLFAGGTLGEIGSANQIQIAQQAFNPRFSRADFEIAYQQCQTSQQIEATRTRLHANPTALKVNDTVQYIERQLHGGKFSYIKSQVDDSLYLQYVLNVCRQQPGYPPALIAGLRELDAEIETDEAADFISELIHNQLLLADTEPRLTQPPLTHSLWSPTSHPDSTAQRTQIDAWLVQADRQAAAQTSSLDIYRQLVSSVLDQGLSKDASKILNIISTPTADRCEISFAVVEEVQAAAGVLLTRFGVPSDPLRSFREAFSKRYERRAVPLLQAIDEEIGLGRSLFIATSPDSHLANDRKQQFESWWRDRQPSPSEQGVGIALSDSDLERFSAIPAEKIQGALHALVVLEQAPDAPGSPPRILLKSCGSNNPATVVGRFTAADATLHQRLQAMLAHEQAQYDGAILAELRHVPQPRFANFISRPTLREFSISPFADHTDGQGTAIALDDLWLAVINERVVLFSRTLDKEVVPRLDCAHNVSTDKFKLYKFLASLASQGDVHVHKPWVDHARLHGHCPRITYRNTVLALARWHLFGEETRELKQAQKAGTLETVMPLLAQRRQLPRHFILEVSDHWLTVDLKSPASIEAFVDELRSGRSYDLLELFPSDFAYDSRLGDEPCAHEIVIPMLHQTTGRAWGQHNQTFRQALTTATLPRFKAPGSDWLYLKVYCGESLANEVLGKIVATLPAWAQRHAVPDLSWFFIRYRDPDFHLRIRFRLTQADWLPMLMQTLHITLCPMLEAGLVSDMQYATYWPEIERYGGADSLELCEQHFCNESQLAQELLTLELTPDQQMVVAASRIHHAIQQYLPEQATQDRYLAKHSRTHNRVGRVSRREIEAGDLFRQINPTLWDFHQNQPVSPLLEQARQLLNRHKPAYENFWRALSQIHPADSDLSFGLLDSLIHMFCNRYLSGNSQIREYCARSICARLFRREQSHRKPSTRKKKIIEKIDSALRETA</sequence>
<name>A0ABT7DZ46_9NEIS</name>
<feature type="domain" description="Lantibiotic dehydratase N-terminal" evidence="1">
    <location>
        <begin position="42"/>
        <end position="676"/>
    </location>
</feature>
<dbReference type="RefSeq" id="WP_284101632.1">
    <property type="nucleotide sequence ID" value="NZ_JARRAF010000017.1"/>
</dbReference>
<dbReference type="NCBIfam" id="TIGR03891">
    <property type="entry name" value="thiopep_ocin"/>
    <property type="match status" value="1"/>
</dbReference>
<gene>
    <name evidence="3" type="ORF">PZA18_14800</name>
</gene>
<dbReference type="InterPro" id="IPR006827">
    <property type="entry name" value="Lant_deHydtase_N"/>
</dbReference>
<dbReference type="InterPro" id="IPR023809">
    <property type="entry name" value="Thiopep_bacteriocin_synth_dom"/>
</dbReference>
<feature type="domain" description="Thiopeptide-type bacteriocin biosynthesis" evidence="2">
    <location>
        <begin position="752"/>
        <end position="1016"/>
    </location>
</feature>
<dbReference type="EMBL" id="JARRAF010000017">
    <property type="protein sequence ID" value="MDK2125323.1"/>
    <property type="molecule type" value="Genomic_DNA"/>
</dbReference>
<dbReference type="Pfam" id="PF14028">
    <property type="entry name" value="Lant_dehydr_C"/>
    <property type="match status" value="1"/>
</dbReference>
<dbReference type="Proteomes" id="UP001172778">
    <property type="component" value="Unassembled WGS sequence"/>
</dbReference>
<keyword evidence="4" id="KW-1185">Reference proteome</keyword>
<organism evidence="3 4">
    <name type="scientific">Parachitinimonas caeni</name>
    <dbReference type="NCBI Taxonomy" id="3031301"/>
    <lineage>
        <taxon>Bacteria</taxon>
        <taxon>Pseudomonadati</taxon>
        <taxon>Pseudomonadota</taxon>
        <taxon>Betaproteobacteria</taxon>
        <taxon>Neisseriales</taxon>
        <taxon>Chitinibacteraceae</taxon>
        <taxon>Parachitinimonas</taxon>
    </lineage>
</organism>
<accession>A0ABT7DZ46</accession>
<evidence type="ECO:0000313" key="3">
    <source>
        <dbReference type="EMBL" id="MDK2125323.1"/>
    </source>
</evidence>
<dbReference type="Pfam" id="PF04738">
    <property type="entry name" value="Lant_dehydr_N"/>
    <property type="match status" value="1"/>
</dbReference>
<proteinExistence type="predicted"/>
<comment type="caution">
    <text evidence="3">The sequence shown here is derived from an EMBL/GenBank/DDBJ whole genome shotgun (WGS) entry which is preliminary data.</text>
</comment>
<evidence type="ECO:0000259" key="2">
    <source>
        <dbReference type="Pfam" id="PF14028"/>
    </source>
</evidence>
<evidence type="ECO:0000313" key="4">
    <source>
        <dbReference type="Proteomes" id="UP001172778"/>
    </source>
</evidence>
<reference evidence="3" key="1">
    <citation type="submission" date="2023-03" db="EMBL/GenBank/DDBJ databases">
        <title>Chitinimonas shenzhenensis gen. nov., sp. nov., a novel member of family Burkholderiaceae isolated from activated sludge collected in Shen Zhen, China.</title>
        <authorList>
            <person name="Wang X."/>
        </authorList>
    </citation>
    <scope>NUCLEOTIDE SEQUENCE</scope>
    <source>
        <strain evidence="3">DQS-5</strain>
    </source>
</reference>